<dbReference type="KEGG" id="caul:KCG34_25385"/>
<accession>A0A975G4Y9</accession>
<dbReference type="AlphaFoldDB" id="A0A975G4Y9"/>
<protein>
    <submittedName>
        <fullName evidence="1">Uncharacterized protein</fullName>
    </submittedName>
</protein>
<dbReference type="RefSeq" id="WP_211941016.1">
    <property type="nucleotide sequence ID" value="NZ_CP073079.1"/>
</dbReference>
<reference evidence="1" key="1">
    <citation type="submission" date="2021-04" db="EMBL/GenBank/DDBJ databases">
        <title>The complete genome sequence of Caulobacter sp. S6.</title>
        <authorList>
            <person name="Tang Y."/>
            <person name="Ouyang W."/>
            <person name="Liu Q."/>
            <person name="Huang B."/>
            <person name="Guo Z."/>
            <person name="Lei P."/>
        </authorList>
    </citation>
    <scope>NUCLEOTIDE SEQUENCE</scope>
    <source>
        <strain evidence="1">S6</strain>
        <plasmid evidence="1">unnamed</plasmid>
    </source>
</reference>
<organism evidence="1 2">
    <name type="scientific">Phenylobacterium montanum</name>
    <dbReference type="NCBI Taxonomy" id="2823693"/>
    <lineage>
        <taxon>Bacteria</taxon>
        <taxon>Pseudomonadati</taxon>
        <taxon>Pseudomonadota</taxon>
        <taxon>Alphaproteobacteria</taxon>
        <taxon>Caulobacterales</taxon>
        <taxon>Caulobacteraceae</taxon>
        <taxon>Phenylobacterium</taxon>
    </lineage>
</organism>
<geneLocation type="plasmid" evidence="1 2">
    <name>unnamed</name>
</geneLocation>
<gene>
    <name evidence="1" type="ORF">KCG34_25385</name>
</gene>
<proteinExistence type="predicted"/>
<evidence type="ECO:0000313" key="2">
    <source>
        <dbReference type="Proteomes" id="UP000676409"/>
    </source>
</evidence>
<dbReference type="Proteomes" id="UP000676409">
    <property type="component" value="Plasmid unnamed"/>
</dbReference>
<sequence>MTLALSASTVKAWFQYRCERKVRYELFTDEELAALPIAADVREQSWAILGVDYEERVLRRLDRVEGVLRPQPGEFGLPEVDAITFLRGRSRVPYASQLNLRPRSPLGLLQGTGVALKRVFPDLVKREVVDGRAVFQIIDVKATRRATPFHKTQVAFYARVLEALLAELGVDAEVNPVGVIWRIPDGGTAEGDEYHPEDFRLAPYLRLVDDFCSNLLPQIASRAVEPGDGAPRRDETFFHLYFKCEQCKFLEHCMGAISDTLPPANRDVSAVAGLTHEAKRALQRLGVRRVGDLARAAGLAAAPGIGWSLSRRAELLTVRANAIIAQQPHRTEEAHTYLMPPRADATLFVTVDHDPVDDRLAAIGYAYYRDGNRVHEVIRVPSTAGAIDEATAMAEVLGQLVADLVAIDAANQAGGALQAHIFLYEPSEAIRLQEAVGRHLDDTRIRNGLLHLVRLFPPEDVVPEPEFRGAHHLPATALRTVVEQLYALPTQVSYDLRQVSQALAASGALAEPYRPAPEFERPFSSLLSIEVIRGFREGRAGAPAAAEIQVDVSARLHALQQIAAWLFAENAAAPAPMLRLSKRPFRLQATFDPLNADDLDLLLACELLESRAGLLDALIGLAQPARRRRDAGRALTGMSVLRHWPARGRRYIIFRVPPESRETDLAPGGFNLILTDDDPDLRLDPTSWGAISCRFERPGAGFEDRIDQIRVSMADADFSAGPFRTMFDRSNDLAVWCLDQAFGDANGPRAAQFLVDLARARP</sequence>
<dbReference type="EMBL" id="CP073079">
    <property type="protein sequence ID" value="QUD90970.1"/>
    <property type="molecule type" value="Genomic_DNA"/>
</dbReference>
<keyword evidence="1" id="KW-0614">Plasmid</keyword>
<keyword evidence="2" id="KW-1185">Reference proteome</keyword>
<name>A0A975G4Y9_9CAUL</name>
<evidence type="ECO:0000313" key="1">
    <source>
        <dbReference type="EMBL" id="QUD90970.1"/>
    </source>
</evidence>